<name>A0AAV4PW15_9ARAC</name>
<dbReference type="EMBL" id="BPLQ01003391">
    <property type="protein sequence ID" value="GIY00131.1"/>
    <property type="molecule type" value="Genomic_DNA"/>
</dbReference>
<sequence length="109" mass="12465">MGVRPGPRQESYSHQGNDEGPITCKYQQNASDNCLAIVKKLLKFPNCLHFTLNFPGYQSKNACPLYYQSVLSSPHQNFPCNFKHFGYRRHIFTVVSRKFLACKSVFGIC</sequence>
<feature type="region of interest" description="Disordered" evidence="1">
    <location>
        <begin position="1"/>
        <end position="20"/>
    </location>
</feature>
<accession>A0AAV4PW15</accession>
<comment type="caution">
    <text evidence="2">The sequence shown here is derived from an EMBL/GenBank/DDBJ whole genome shotgun (WGS) entry which is preliminary data.</text>
</comment>
<evidence type="ECO:0000313" key="3">
    <source>
        <dbReference type="Proteomes" id="UP001054837"/>
    </source>
</evidence>
<organism evidence="2 3">
    <name type="scientific">Caerostris darwini</name>
    <dbReference type="NCBI Taxonomy" id="1538125"/>
    <lineage>
        <taxon>Eukaryota</taxon>
        <taxon>Metazoa</taxon>
        <taxon>Ecdysozoa</taxon>
        <taxon>Arthropoda</taxon>
        <taxon>Chelicerata</taxon>
        <taxon>Arachnida</taxon>
        <taxon>Araneae</taxon>
        <taxon>Araneomorphae</taxon>
        <taxon>Entelegynae</taxon>
        <taxon>Araneoidea</taxon>
        <taxon>Araneidae</taxon>
        <taxon>Caerostris</taxon>
    </lineage>
</organism>
<gene>
    <name evidence="2" type="ORF">CDAR_501581</name>
</gene>
<dbReference type="AlphaFoldDB" id="A0AAV4PW15"/>
<reference evidence="2 3" key="1">
    <citation type="submission" date="2021-06" db="EMBL/GenBank/DDBJ databases">
        <title>Caerostris darwini draft genome.</title>
        <authorList>
            <person name="Kono N."/>
            <person name="Arakawa K."/>
        </authorList>
    </citation>
    <scope>NUCLEOTIDE SEQUENCE [LARGE SCALE GENOMIC DNA]</scope>
</reference>
<evidence type="ECO:0000256" key="1">
    <source>
        <dbReference type="SAM" id="MobiDB-lite"/>
    </source>
</evidence>
<proteinExistence type="predicted"/>
<evidence type="ECO:0000313" key="2">
    <source>
        <dbReference type="EMBL" id="GIY00131.1"/>
    </source>
</evidence>
<dbReference type="Proteomes" id="UP001054837">
    <property type="component" value="Unassembled WGS sequence"/>
</dbReference>
<protein>
    <submittedName>
        <fullName evidence="2">Uncharacterized protein</fullName>
    </submittedName>
</protein>
<keyword evidence="3" id="KW-1185">Reference proteome</keyword>